<gene>
    <name evidence="1" type="ORF">BDM02DRAFT_3107664</name>
</gene>
<protein>
    <submittedName>
        <fullName evidence="1">TPR-like protein</fullName>
    </submittedName>
</protein>
<evidence type="ECO:0000313" key="2">
    <source>
        <dbReference type="Proteomes" id="UP000886501"/>
    </source>
</evidence>
<evidence type="ECO:0000313" key="1">
    <source>
        <dbReference type="EMBL" id="KAF9653693.1"/>
    </source>
</evidence>
<sequence length="300" mass="34138">MDFAIALQKLASYRPRRNPTYKKTFDDGLPLLDSDGWKRRADSWEFLEVLALAALDSERYDVSDRCIKHLVEKFGNSPRVDVLSGIRIEAMGKPEIALEYYNRLLEDDPTNSAAWRRKAYVLRIMGKLDKSVEELTALLDTFYNEVDGWVELAEVYHLCNQYNYALQALSHALLLAPQNPFYVLEFAEIAYASGDMPLAVKMFLVTVDMTDDEDAPITSYQMDVTLRAWYGVKLSLRRLAPDTRSPSQTTLPANAEIIGKLAMERLQHAYEQRTQGVSTPQSEDDLLEWASTTLKPTPQA</sequence>
<organism evidence="1 2">
    <name type="scientific">Thelephora ganbajun</name>
    <name type="common">Ganba fungus</name>
    <dbReference type="NCBI Taxonomy" id="370292"/>
    <lineage>
        <taxon>Eukaryota</taxon>
        <taxon>Fungi</taxon>
        <taxon>Dikarya</taxon>
        <taxon>Basidiomycota</taxon>
        <taxon>Agaricomycotina</taxon>
        <taxon>Agaricomycetes</taxon>
        <taxon>Thelephorales</taxon>
        <taxon>Thelephoraceae</taxon>
        <taxon>Thelephora</taxon>
    </lineage>
</organism>
<proteinExistence type="predicted"/>
<reference evidence="1" key="1">
    <citation type="submission" date="2019-10" db="EMBL/GenBank/DDBJ databases">
        <authorList>
            <consortium name="DOE Joint Genome Institute"/>
            <person name="Kuo A."/>
            <person name="Miyauchi S."/>
            <person name="Kiss E."/>
            <person name="Drula E."/>
            <person name="Kohler A."/>
            <person name="Sanchez-Garcia M."/>
            <person name="Andreopoulos B."/>
            <person name="Barry K.W."/>
            <person name="Bonito G."/>
            <person name="Buee M."/>
            <person name="Carver A."/>
            <person name="Chen C."/>
            <person name="Cichocki N."/>
            <person name="Clum A."/>
            <person name="Culley D."/>
            <person name="Crous P.W."/>
            <person name="Fauchery L."/>
            <person name="Girlanda M."/>
            <person name="Hayes R."/>
            <person name="Keri Z."/>
            <person name="Labutti K."/>
            <person name="Lipzen A."/>
            <person name="Lombard V."/>
            <person name="Magnuson J."/>
            <person name="Maillard F."/>
            <person name="Morin E."/>
            <person name="Murat C."/>
            <person name="Nolan M."/>
            <person name="Ohm R."/>
            <person name="Pangilinan J."/>
            <person name="Pereira M."/>
            <person name="Perotto S."/>
            <person name="Peter M."/>
            <person name="Riley R."/>
            <person name="Sitrit Y."/>
            <person name="Stielow B."/>
            <person name="Szollosi G."/>
            <person name="Zifcakova L."/>
            <person name="Stursova M."/>
            <person name="Spatafora J.W."/>
            <person name="Tedersoo L."/>
            <person name="Vaario L.-M."/>
            <person name="Yamada A."/>
            <person name="Yan M."/>
            <person name="Wang P."/>
            <person name="Xu J."/>
            <person name="Bruns T."/>
            <person name="Baldrian P."/>
            <person name="Vilgalys R."/>
            <person name="Henrissat B."/>
            <person name="Grigoriev I.V."/>
            <person name="Hibbett D."/>
            <person name="Nagy L.G."/>
            <person name="Martin F.M."/>
        </authorList>
    </citation>
    <scope>NUCLEOTIDE SEQUENCE</scope>
    <source>
        <strain evidence="1">P2</strain>
    </source>
</reference>
<reference evidence="1" key="2">
    <citation type="journal article" date="2020" name="Nat. Commun.">
        <title>Large-scale genome sequencing of mycorrhizal fungi provides insights into the early evolution of symbiotic traits.</title>
        <authorList>
            <person name="Miyauchi S."/>
            <person name="Kiss E."/>
            <person name="Kuo A."/>
            <person name="Drula E."/>
            <person name="Kohler A."/>
            <person name="Sanchez-Garcia M."/>
            <person name="Morin E."/>
            <person name="Andreopoulos B."/>
            <person name="Barry K.W."/>
            <person name="Bonito G."/>
            <person name="Buee M."/>
            <person name="Carver A."/>
            <person name="Chen C."/>
            <person name="Cichocki N."/>
            <person name="Clum A."/>
            <person name="Culley D."/>
            <person name="Crous P.W."/>
            <person name="Fauchery L."/>
            <person name="Girlanda M."/>
            <person name="Hayes R.D."/>
            <person name="Keri Z."/>
            <person name="LaButti K."/>
            <person name="Lipzen A."/>
            <person name="Lombard V."/>
            <person name="Magnuson J."/>
            <person name="Maillard F."/>
            <person name="Murat C."/>
            <person name="Nolan M."/>
            <person name="Ohm R.A."/>
            <person name="Pangilinan J."/>
            <person name="Pereira M.F."/>
            <person name="Perotto S."/>
            <person name="Peter M."/>
            <person name="Pfister S."/>
            <person name="Riley R."/>
            <person name="Sitrit Y."/>
            <person name="Stielow J.B."/>
            <person name="Szollosi G."/>
            <person name="Zifcakova L."/>
            <person name="Stursova M."/>
            <person name="Spatafora J.W."/>
            <person name="Tedersoo L."/>
            <person name="Vaario L.M."/>
            <person name="Yamada A."/>
            <person name="Yan M."/>
            <person name="Wang P."/>
            <person name="Xu J."/>
            <person name="Bruns T."/>
            <person name="Baldrian P."/>
            <person name="Vilgalys R."/>
            <person name="Dunand C."/>
            <person name="Henrissat B."/>
            <person name="Grigoriev I.V."/>
            <person name="Hibbett D."/>
            <person name="Nagy L.G."/>
            <person name="Martin F.M."/>
        </authorList>
    </citation>
    <scope>NUCLEOTIDE SEQUENCE</scope>
    <source>
        <strain evidence="1">P2</strain>
    </source>
</reference>
<name>A0ACB6ZWM0_THEGA</name>
<dbReference type="Proteomes" id="UP000886501">
    <property type="component" value="Unassembled WGS sequence"/>
</dbReference>
<keyword evidence="2" id="KW-1185">Reference proteome</keyword>
<dbReference type="EMBL" id="MU117963">
    <property type="protein sequence ID" value="KAF9653693.1"/>
    <property type="molecule type" value="Genomic_DNA"/>
</dbReference>
<accession>A0ACB6ZWM0</accession>
<comment type="caution">
    <text evidence="1">The sequence shown here is derived from an EMBL/GenBank/DDBJ whole genome shotgun (WGS) entry which is preliminary data.</text>
</comment>